<dbReference type="Gene3D" id="3.30.750.44">
    <property type="match status" value="1"/>
</dbReference>
<dbReference type="GO" id="GO:0006508">
    <property type="term" value="P:proteolysis"/>
    <property type="evidence" value="ECO:0007669"/>
    <property type="project" value="InterPro"/>
</dbReference>
<dbReference type="GO" id="GO:0008236">
    <property type="term" value="F:serine-type peptidase activity"/>
    <property type="evidence" value="ECO:0007669"/>
    <property type="project" value="InterPro"/>
</dbReference>
<accession>A0A6C0GS64</accession>
<dbReference type="Pfam" id="PF03572">
    <property type="entry name" value="Peptidase_S41"/>
    <property type="match status" value="1"/>
</dbReference>
<dbReference type="RefSeq" id="WP_162446862.1">
    <property type="nucleotide sequence ID" value="NZ_CP048222.1"/>
</dbReference>
<dbReference type="EMBL" id="CP048222">
    <property type="protein sequence ID" value="QHT70918.1"/>
    <property type="molecule type" value="Genomic_DNA"/>
</dbReference>
<organism evidence="3 4">
    <name type="scientific">Rhodocytophaga rosea</name>
    <dbReference type="NCBI Taxonomy" id="2704465"/>
    <lineage>
        <taxon>Bacteria</taxon>
        <taxon>Pseudomonadati</taxon>
        <taxon>Bacteroidota</taxon>
        <taxon>Cytophagia</taxon>
        <taxon>Cytophagales</taxon>
        <taxon>Rhodocytophagaceae</taxon>
        <taxon>Rhodocytophaga</taxon>
    </lineage>
</organism>
<evidence type="ECO:0000313" key="4">
    <source>
        <dbReference type="Proteomes" id="UP000480178"/>
    </source>
</evidence>
<evidence type="ECO:0000259" key="2">
    <source>
        <dbReference type="SMART" id="SM00245"/>
    </source>
</evidence>
<dbReference type="InterPro" id="IPR005151">
    <property type="entry name" value="Tail-specific_protease"/>
</dbReference>
<protein>
    <submittedName>
        <fullName evidence="3">S41 family peptidase</fullName>
    </submittedName>
</protein>
<dbReference type="Gene3D" id="3.90.226.10">
    <property type="entry name" value="2-enoyl-CoA Hydratase, Chain A, domain 1"/>
    <property type="match status" value="1"/>
</dbReference>
<dbReference type="CDD" id="cd07563">
    <property type="entry name" value="Peptidase_S41_IRBP"/>
    <property type="match status" value="1"/>
</dbReference>
<evidence type="ECO:0000313" key="3">
    <source>
        <dbReference type="EMBL" id="QHT70918.1"/>
    </source>
</evidence>
<keyword evidence="4" id="KW-1185">Reference proteome</keyword>
<feature type="chain" id="PRO_5025657021" evidence="1">
    <location>
        <begin position="24"/>
        <end position="445"/>
    </location>
</feature>
<feature type="domain" description="Tail specific protease" evidence="2">
    <location>
        <begin position="105"/>
        <end position="317"/>
    </location>
</feature>
<dbReference type="KEGG" id="rhoz:GXP67_31860"/>
<dbReference type="PANTHER" id="PTHR11261:SF3">
    <property type="entry name" value="RETINOL-BINDING PROTEIN 3"/>
    <property type="match status" value="1"/>
</dbReference>
<feature type="signal peptide" evidence="1">
    <location>
        <begin position="1"/>
        <end position="23"/>
    </location>
</feature>
<dbReference type="AlphaFoldDB" id="A0A6C0GS64"/>
<gene>
    <name evidence="3" type="ORF">GXP67_31860</name>
</gene>
<reference evidence="3 4" key="1">
    <citation type="submission" date="2020-01" db="EMBL/GenBank/DDBJ databases">
        <authorList>
            <person name="Kim M.K."/>
        </authorList>
    </citation>
    <scope>NUCLEOTIDE SEQUENCE [LARGE SCALE GENOMIC DNA]</scope>
    <source>
        <strain evidence="3 4">172606-1</strain>
    </source>
</reference>
<dbReference type="InterPro" id="IPR029045">
    <property type="entry name" value="ClpP/crotonase-like_dom_sf"/>
</dbReference>
<name>A0A6C0GS64_9BACT</name>
<dbReference type="Proteomes" id="UP000480178">
    <property type="component" value="Chromosome"/>
</dbReference>
<dbReference type="PANTHER" id="PTHR11261">
    <property type="entry name" value="INTERPHOTORECEPTOR RETINOID-BINDING PROTEIN"/>
    <property type="match status" value="1"/>
</dbReference>
<dbReference type="SMART" id="SM00245">
    <property type="entry name" value="TSPc"/>
    <property type="match status" value="1"/>
</dbReference>
<evidence type="ECO:0000256" key="1">
    <source>
        <dbReference type="SAM" id="SignalP"/>
    </source>
</evidence>
<sequence>MKTLLLCFLICFAGLLQSFQALSQTALPKPVITPAVTRKLIDTISQTLERYYIFPDKAVQMGQHLQQQRKKGIYRTIKDAHQLAGQLTRDMESIYADGHLYMSYDPDLSKAILEVNPDKRRREDSLALLSARESNFGLNRVEILDGNIGYLPVYSFTRFVSLAKPSFSSALRFLSHTQALILDLRYNGGGSPEMVGQLGSYFFSVSTPFTSIYNRRIDSSSVYWADPARAEGVTLSMPVYILTSSSTFSAGEDFAYSMQQSKRATVVGDTTGGGAHPAGPFVLGDGFILHLPFAQSINPYSKTNWEGTGVIPDMAASAEEALQMAHKLILQQFIQQATDDKQKRKLLWAVHALDATSNTHTIDQQALAHYTGDYNGLIVYLQEEKLYCKNTGRGNQITQLQEIKKDWFVLNEQVHVEFIKEDGKNFSLLKLHWRDGREIPVYKSK</sequence>
<dbReference type="Pfam" id="PF11918">
    <property type="entry name" value="Peptidase_S41_N"/>
    <property type="match status" value="1"/>
</dbReference>
<keyword evidence="1" id="KW-0732">Signal</keyword>
<proteinExistence type="predicted"/>
<dbReference type="SUPFAM" id="SSF52096">
    <property type="entry name" value="ClpP/crotonase"/>
    <property type="match status" value="1"/>
</dbReference>